<dbReference type="RefSeq" id="WP_054464110.1">
    <property type="nucleotide sequence ID" value="NZ_CP159837.1"/>
</dbReference>
<protein>
    <submittedName>
        <fullName evidence="2">Uncharacterized protein</fullName>
    </submittedName>
</protein>
<evidence type="ECO:0000313" key="2">
    <source>
        <dbReference type="EMBL" id="XCM36120.1"/>
    </source>
</evidence>
<keyword evidence="1" id="KW-0472">Membrane</keyword>
<accession>A0AAU8JC49</accession>
<gene>
    <name evidence="2" type="ORF">ABWT76_004856</name>
</gene>
<organism evidence="2">
    <name type="scientific">Planktothricoides raciborskii GIHE-MW2</name>
    <dbReference type="NCBI Taxonomy" id="2792601"/>
    <lineage>
        <taxon>Bacteria</taxon>
        <taxon>Bacillati</taxon>
        <taxon>Cyanobacteriota</taxon>
        <taxon>Cyanophyceae</taxon>
        <taxon>Oscillatoriophycideae</taxon>
        <taxon>Oscillatoriales</taxon>
        <taxon>Oscillatoriaceae</taxon>
        <taxon>Planktothricoides</taxon>
    </lineage>
</organism>
<proteinExistence type="predicted"/>
<evidence type="ECO:0000256" key="1">
    <source>
        <dbReference type="SAM" id="Phobius"/>
    </source>
</evidence>
<feature type="transmembrane region" description="Helical" evidence="1">
    <location>
        <begin position="37"/>
        <end position="58"/>
    </location>
</feature>
<sequence>MELALKFLGIAIEAFIISSILTKGFRLVSEPSDADVTWGFLLIVSAIAVGIGSLFFWFPDLRKFFNKNEK</sequence>
<dbReference type="AlphaFoldDB" id="A0AAU8JC49"/>
<keyword evidence="1" id="KW-0812">Transmembrane</keyword>
<reference evidence="2" key="1">
    <citation type="submission" date="2024-07" db="EMBL/GenBank/DDBJ databases">
        <authorList>
            <person name="Kim Y.J."/>
            <person name="Jeong J.Y."/>
        </authorList>
    </citation>
    <scope>NUCLEOTIDE SEQUENCE</scope>
    <source>
        <strain evidence="2">GIHE-MW2</strain>
    </source>
</reference>
<dbReference type="EMBL" id="CP159837">
    <property type="protein sequence ID" value="XCM36120.1"/>
    <property type="molecule type" value="Genomic_DNA"/>
</dbReference>
<keyword evidence="1" id="KW-1133">Transmembrane helix</keyword>
<name>A0AAU8JC49_9CYAN</name>
<feature type="transmembrane region" description="Helical" evidence="1">
    <location>
        <begin position="7"/>
        <end position="25"/>
    </location>
</feature>